<dbReference type="PANTHER" id="PTHR44688:SF16">
    <property type="entry name" value="DNA-BINDING TRANSCRIPTIONAL ACTIVATOR DEVR_DOSR"/>
    <property type="match status" value="1"/>
</dbReference>
<dbReference type="PANTHER" id="PTHR44688">
    <property type="entry name" value="DNA-BINDING TRANSCRIPTIONAL ACTIVATOR DEVR_DOSR"/>
    <property type="match status" value="1"/>
</dbReference>
<proteinExistence type="predicted"/>
<dbReference type="InterPro" id="IPR036693">
    <property type="entry name" value="TF_LuxR_autoind-bd_dom_sf"/>
</dbReference>
<dbReference type="PRINTS" id="PR00038">
    <property type="entry name" value="HTHLUXR"/>
</dbReference>
<gene>
    <name evidence="5" type="ORF">EH31_10400</name>
</gene>
<dbReference type="SMART" id="SM00421">
    <property type="entry name" value="HTH_LUXR"/>
    <property type="match status" value="1"/>
</dbReference>
<evidence type="ECO:0000256" key="3">
    <source>
        <dbReference type="ARBA" id="ARBA00023163"/>
    </source>
</evidence>
<comment type="caution">
    <text evidence="5">The sequence shown here is derived from an EMBL/GenBank/DDBJ whole genome shotgun (WGS) entry which is preliminary data.</text>
</comment>
<name>A0A074MAQ6_ERYLO</name>
<evidence type="ECO:0000256" key="1">
    <source>
        <dbReference type="ARBA" id="ARBA00023015"/>
    </source>
</evidence>
<sequence>MRAIKTGQIISDEIAVAFQEDVRECERVARLNVVCLRFASLLGAKALAYHHLPAIGSSDPIGLNVICVGFPAELVSHFEDNRMIRIEPTIHEVLSGGQAKWWDDTPRPTKLSKAERDYLEFAASKVGVGIHVPAYGPNGREGYISIGFGKYRPDFDNKAMITIQLCCQVAHQRYCQLLYKPLPQNVRLSPREREILSWVAEGKSNGVIAEILHITESSVITYLERAFRKLDVGNRVTATLRASTLGELRHR</sequence>
<reference evidence="5 6" key="1">
    <citation type="submission" date="2014-04" db="EMBL/GenBank/DDBJ databases">
        <title>A comprehensive comparison of genomes of Erythrobacter spp. strains.</title>
        <authorList>
            <person name="Zheng Q."/>
        </authorList>
    </citation>
    <scope>NUCLEOTIDE SEQUENCE [LARGE SCALE GENOMIC DNA]</scope>
    <source>
        <strain evidence="5 6">DSM 6997</strain>
    </source>
</reference>
<accession>A0A074MAQ6</accession>
<dbReference type="InterPro" id="IPR005143">
    <property type="entry name" value="TF_LuxR_autoind-bd_dom"/>
</dbReference>
<dbReference type="Gene3D" id="1.10.10.10">
    <property type="entry name" value="Winged helix-like DNA-binding domain superfamily/Winged helix DNA-binding domain"/>
    <property type="match status" value="1"/>
</dbReference>
<organism evidence="5 6">
    <name type="scientific">Erythrobacter longus</name>
    <dbReference type="NCBI Taxonomy" id="1044"/>
    <lineage>
        <taxon>Bacteria</taxon>
        <taxon>Pseudomonadati</taxon>
        <taxon>Pseudomonadota</taxon>
        <taxon>Alphaproteobacteria</taxon>
        <taxon>Sphingomonadales</taxon>
        <taxon>Erythrobacteraceae</taxon>
        <taxon>Erythrobacter/Porphyrobacter group</taxon>
        <taxon>Erythrobacter</taxon>
    </lineage>
</organism>
<keyword evidence="3" id="KW-0804">Transcription</keyword>
<evidence type="ECO:0000313" key="6">
    <source>
        <dbReference type="Proteomes" id="UP000027647"/>
    </source>
</evidence>
<dbReference type="Pfam" id="PF03472">
    <property type="entry name" value="Autoind_bind"/>
    <property type="match status" value="1"/>
</dbReference>
<evidence type="ECO:0000313" key="5">
    <source>
        <dbReference type="EMBL" id="KEO90489.1"/>
    </source>
</evidence>
<evidence type="ECO:0000256" key="2">
    <source>
        <dbReference type="ARBA" id="ARBA00023125"/>
    </source>
</evidence>
<dbReference type="STRING" id="1044.EH31_10400"/>
<dbReference type="Pfam" id="PF00196">
    <property type="entry name" value="GerE"/>
    <property type="match status" value="1"/>
</dbReference>
<dbReference type="GO" id="GO:0003677">
    <property type="term" value="F:DNA binding"/>
    <property type="evidence" value="ECO:0007669"/>
    <property type="project" value="UniProtKB-KW"/>
</dbReference>
<dbReference type="InterPro" id="IPR036388">
    <property type="entry name" value="WH-like_DNA-bd_sf"/>
</dbReference>
<dbReference type="PROSITE" id="PS50043">
    <property type="entry name" value="HTH_LUXR_2"/>
    <property type="match status" value="1"/>
</dbReference>
<protein>
    <recommendedName>
        <fullName evidence="4">HTH luxR-type domain-containing protein</fullName>
    </recommendedName>
</protein>
<dbReference type="RefSeq" id="WP_051699118.1">
    <property type="nucleotide sequence ID" value="NZ_JMIW01000003.1"/>
</dbReference>
<dbReference type="Gene3D" id="3.30.450.80">
    <property type="entry name" value="Transcription factor LuxR-like, autoinducer-binding domain"/>
    <property type="match status" value="1"/>
</dbReference>
<dbReference type="CDD" id="cd06170">
    <property type="entry name" value="LuxR_C_like"/>
    <property type="match status" value="1"/>
</dbReference>
<dbReference type="Proteomes" id="UP000027647">
    <property type="component" value="Unassembled WGS sequence"/>
</dbReference>
<dbReference type="AlphaFoldDB" id="A0A074MAQ6"/>
<dbReference type="GO" id="GO:0006355">
    <property type="term" value="P:regulation of DNA-templated transcription"/>
    <property type="evidence" value="ECO:0007669"/>
    <property type="project" value="InterPro"/>
</dbReference>
<keyword evidence="6" id="KW-1185">Reference proteome</keyword>
<evidence type="ECO:0000259" key="4">
    <source>
        <dbReference type="PROSITE" id="PS50043"/>
    </source>
</evidence>
<feature type="domain" description="HTH luxR-type" evidence="4">
    <location>
        <begin position="181"/>
        <end position="246"/>
    </location>
</feature>
<keyword evidence="2" id="KW-0238">DNA-binding</keyword>
<dbReference type="EMBL" id="JMIW01000003">
    <property type="protein sequence ID" value="KEO90489.1"/>
    <property type="molecule type" value="Genomic_DNA"/>
</dbReference>
<dbReference type="eggNOG" id="COG2197">
    <property type="taxonomic scope" value="Bacteria"/>
</dbReference>
<dbReference type="OrthoDB" id="3170288at2"/>
<dbReference type="InterPro" id="IPR000792">
    <property type="entry name" value="Tscrpt_reg_LuxR_C"/>
</dbReference>
<dbReference type="InterPro" id="IPR016032">
    <property type="entry name" value="Sig_transdc_resp-reg_C-effctor"/>
</dbReference>
<dbReference type="SUPFAM" id="SSF75516">
    <property type="entry name" value="Pheromone-binding domain of LuxR-like quorum-sensing transcription factors"/>
    <property type="match status" value="1"/>
</dbReference>
<dbReference type="SUPFAM" id="SSF46894">
    <property type="entry name" value="C-terminal effector domain of the bipartite response regulators"/>
    <property type="match status" value="1"/>
</dbReference>
<dbReference type="PROSITE" id="PS00622">
    <property type="entry name" value="HTH_LUXR_1"/>
    <property type="match status" value="1"/>
</dbReference>
<keyword evidence="1" id="KW-0805">Transcription regulation</keyword>